<gene>
    <name evidence="4" type="ORF">B5J99_11775</name>
</gene>
<comment type="similarity">
    <text evidence="1 2">Belongs to the RNase T2 family.</text>
</comment>
<reference evidence="4 5" key="1">
    <citation type="submission" date="2017-03" db="EMBL/GenBank/DDBJ databases">
        <title>Complete genome sequence of Blastomonas fulva degrading microcsystin LR.</title>
        <authorList>
            <person name="Lee H.-g."/>
            <person name="Jin L."/>
            <person name="oh H.-M."/>
        </authorList>
    </citation>
    <scope>NUCLEOTIDE SEQUENCE [LARGE SCALE GENOMIC DNA]</scope>
    <source>
        <strain evidence="4 5">T2</strain>
    </source>
</reference>
<evidence type="ECO:0000313" key="5">
    <source>
        <dbReference type="Proteomes" id="UP000258016"/>
    </source>
</evidence>
<dbReference type="Gene3D" id="3.90.730.10">
    <property type="entry name" value="Ribonuclease T2-like"/>
    <property type="match status" value="1"/>
</dbReference>
<dbReference type="GeneID" id="303486250"/>
<dbReference type="InterPro" id="IPR033130">
    <property type="entry name" value="RNase_T2_His_AS_2"/>
</dbReference>
<dbReference type="EMBL" id="CP020083">
    <property type="protein sequence ID" value="ASR52051.1"/>
    <property type="molecule type" value="Genomic_DNA"/>
</dbReference>
<name>A0ABN5B5F6_9SPHN</name>
<dbReference type="PROSITE" id="PS00530">
    <property type="entry name" value="RNASE_T2_1"/>
    <property type="match status" value="1"/>
</dbReference>
<dbReference type="Pfam" id="PF00445">
    <property type="entry name" value="Ribonuclease_T2"/>
    <property type="match status" value="1"/>
</dbReference>
<dbReference type="PANTHER" id="PTHR11240">
    <property type="entry name" value="RIBONUCLEASE T2"/>
    <property type="match status" value="1"/>
</dbReference>
<dbReference type="PANTHER" id="PTHR11240:SF22">
    <property type="entry name" value="RIBONUCLEASE T2"/>
    <property type="match status" value="1"/>
</dbReference>
<evidence type="ECO:0000256" key="1">
    <source>
        <dbReference type="ARBA" id="ARBA00007469"/>
    </source>
</evidence>
<feature type="signal peptide" evidence="3">
    <location>
        <begin position="1"/>
        <end position="23"/>
    </location>
</feature>
<evidence type="ECO:0000256" key="2">
    <source>
        <dbReference type="RuleBase" id="RU004328"/>
    </source>
</evidence>
<accession>A0ABN5B5F6</accession>
<organism evidence="4 5">
    <name type="scientific">Blastomonas fulva</name>
    <dbReference type="NCBI Taxonomy" id="1550728"/>
    <lineage>
        <taxon>Bacteria</taxon>
        <taxon>Pseudomonadati</taxon>
        <taxon>Pseudomonadota</taxon>
        <taxon>Alphaproteobacteria</taxon>
        <taxon>Sphingomonadales</taxon>
        <taxon>Sphingomonadaceae</taxon>
        <taxon>Blastomonas</taxon>
    </lineage>
</organism>
<dbReference type="InterPro" id="IPR001568">
    <property type="entry name" value="RNase_T2-like"/>
</dbReference>
<dbReference type="InterPro" id="IPR036430">
    <property type="entry name" value="RNase_T2-like_sf"/>
</dbReference>
<dbReference type="PROSITE" id="PS00531">
    <property type="entry name" value="RNASE_T2_2"/>
    <property type="match status" value="1"/>
</dbReference>
<dbReference type="RefSeq" id="WP_117352475.1">
    <property type="nucleotide sequence ID" value="NZ_CP020083.1"/>
</dbReference>
<sequence>MRWLAALLLPGLWGAMQPVPASAQAYQCRMPERLAPVTPPRRGPEDVRRVTPITGYTLALSWSPEYCKGREDRPGEALQCSRNHGEFGFVLHGLWPEGKTSAFPQYCARTPVQVPASVVRSTLCSMPSRRLIAHQWDKHGSCMARDPQSYFQTATRVYRAIQLPDMERLSRRPLTNGMLKQEIARRNPGMKPDAIAIKSNGRGWLQEVRICLAPGYRPRACPAYVRQPRGDTRLRIWRGL</sequence>
<feature type="chain" id="PRO_5046454187" evidence="3">
    <location>
        <begin position="24"/>
        <end position="240"/>
    </location>
</feature>
<protein>
    <submittedName>
        <fullName evidence="4">Uncharacterized protein</fullName>
    </submittedName>
</protein>
<keyword evidence="5" id="KW-1185">Reference proteome</keyword>
<proteinExistence type="inferred from homology"/>
<keyword evidence="3" id="KW-0732">Signal</keyword>
<dbReference type="InterPro" id="IPR018188">
    <property type="entry name" value="RNase_T2_His_AS_1"/>
</dbReference>
<evidence type="ECO:0000256" key="3">
    <source>
        <dbReference type="SAM" id="SignalP"/>
    </source>
</evidence>
<dbReference type="Proteomes" id="UP000258016">
    <property type="component" value="Chromosome"/>
</dbReference>
<evidence type="ECO:0000313" key="4">
    <source>
        <dbReference type="EMBL" id="ASR52051.1"/>
    </source>
</evidence>
<dbReference type="SUPFAM" id="SSF55895">
    <property type="entry name" value="Ribonuclease Rh-like"/>
    <property type="match status" value="1"/>
</dbReference>